<dbReference type="Proteomes" id="UP000006786">
    <property type="component" value="Unassembled WGS sequence"/>
</dbReference>
<dbReference type="GO" id="GO:0022857">
    <property type="term" value="F:transmembrane transporter activity"/>
    <property type="evidence" value="ECO:0007669"/>
    <property type="project" value="InterPro"/>
</dbReference>
<evidence type="ECO:0000259" key="12">
    <source>
        <dbReference type="PROSITE" id="PS50928"/>
    </source>
</evidence>
<comment type="caution">
    <text evidence="13">The sequence shown here is derived from an EMBL/GenBank/DDBJ whole genome shotgun (WGS) entry which is preliminary data.</text>
</comment>
<dbReference type="RefSeq" id="WP_008596844.1">
    <property type="nucleotide sequence ID" value="NZ_AMRM01000010.1"/>
</dbReference>
<dbReference type="GO" id="GO:0015888">
    <property type="term" value="P:thiamine transport"/>
    <property type="evidence" value="ECO:0007669"/>
    <property type="project" value="InterPro"/>
</dbReference>
<evidence type="ECO:0000256" key="10">
    <source>
        <dbReference type="ARBA" id="ARBA00023136"/>
    </source>
</evidence>
<keyword evidence="9 11" id="KW-1133">Transmembrane helix</keyword>
<accession>K2LMD8</accession>
<dbReference type="PANTHER" id="PTHR30183:SF9">
    <property type="entry name" value="THIAMINE TRANSPORT SYSTEM PERMEASE PROTEIN THIP"/>
    <property type="match status" value="1"/>
</dbReference>
<feature type="transmembrane region" description="Helical" evidence="11">
    <location>
        <begin position="100"/>
        <end position="124"/>
    </location>
</feature>
<feature type="transmembrane region" description="Helical" evidence="11">
    <location>
        <begin position="298"/>
        <end position="324"/>
    </location>
</feature>
<dbReference type="PROSITE" id="PS50928">
    <property type="entry name" value="ABC_TM1"/>
    <property type="match status" value="2"/>
</dbReference>
<feature type="transmembrane region" description="Helical" evidence="11">
    <location>
        <begin position="519"/>
        <end position="539"/>
    </location>
</feature>
<name>K2LMD8_9HYPH</name>
<feature type="transmembrane region" description="Helical" evidence="11">
    <location>
        <begin position="63"/>
        <end position="88"/>
    </location>
</feature>
<evidence type="ECO:0000256" key="7">
    <source>
        <dbReference type="ARBA" id="ARBA00022692"/>
    </source>
</evidence>
<dbReference type="InterPro" id="IPR000515">
    <property type="entry name" value="MetI-like"/>
</dbReference>
<dbReference type="Gene3D" id="1.10.3720.10">
    <property type="entry name" value="MetI-like"/>
    <property type="match status" value="2"/>
</dbReference>
<sequence length="547" mass="57575">MAVGDEPLSRFANPSADRRVALGRAALAAVALLVGGAFAGLALEALRQSGGALDAFDAYLLRIARFTLWQALLSALLSVGPAILLARALARHPVFPGRAFILRLFAVPLALPAIVAALGVLALYGRAGFFAPSLSALTGERWPGIYGLSGILVAHVFFNLPLATRLFLNALESVPADQWRLAAQLGMGARASFRFLEWPAMRSALPGIAGLVFMLCVTSFTIVLLLGGGPRATTLEVAIYQALRFDFDPARALALTLVQVALAGGVVLALTRLGASLSGDASLPVAPRRFVWHRRREAVLNTVLITLALLFVAGPMAATVLAGLQADLTRLAGEGAVHAATITSLVFAGLSAVLCLALSLMLVAARRALEMRRGALPAGLLERATDSGAALVLIVPPLVIGAGWFILLRHVGDVLAFAPVMVVTVNAVMAMPFAIRAIRPTYDAASARHERLCLSLGISGWTRLRLVDWPALRRPAATALAFATALSLGDLGVIALFGSDQVQTLPYLLLQRMGSYRTADAAGIALFLGLLCLALMFAADRLGRETR</sequence>
<gene>
    <name evidence="13" type="primary">thiP</name>
    <name evidence="13" type="ORF">NA2_10778</name>
</gene>
<keyword evidence="10 11" id="KW-0472">Membrane</keyword>
<feature type="transmembrane region" description="Helical" evidence="11">
    <location>
        <begin position="252"/>
        <end position="270"/>
    </location>
</feature>
<feature type="domain" description="ABC transmembrane type-1" evidence="12">
    <location>
        <begin position="341"/>
        <end position="537"/>
    </location>
</feature>
<dbReference type="AlphaFoldDB" id="K2LMD8"/>
<feature type="transmembrane region" description="Helical" evidence="11">
    <location>
        <begin position="144"/>
        <end position="163"/>
    </location>
</feature>
<evidence type="ECO:0000313" key="14">
    <source>
        <dbReference type="Proteomes" id="UP000006786"/>
    </source>
</evidence>
<dbReference type="PANTHER" id="PTHR30183">
    <property type="entry name" value="MOLYBDENUM TRANSPORT SYSTEM PERMEASE PROTEIN MODB"/>
    <property type="match status" value="1"/>
</dbReference>
<dbReference type="InterPro" id="IPR005947">
    <property type="entry name" value="ThiP_ABC_transpt"/>
</dbReference>
<evidence type="ECO:0000256" key="5">
    <source>
        <dbReference type="ARBA" id="ARBA00022475"/>
    </source>
</evidence>
<keyword evidence="8" id="KW-0677">Repeat</keyword>
<keyword evidence="4 11" id="KW-0813">Transport</keyword>
<proteinExistence type="inferred from homology"/>
<evidence type="ECO:0000313" key="13">
    <source>
        <dbReference type="EMBL" id="EKF18954.1"/>
    </source>
</evidence>
<evidence type="ECO:0000256" key="8">
    <source>
        <dbReference type="ARBA" id="ARBA00022737"/>
    </source>
</evidence>
<feature type="transmembrane region" description="Helical" evidence="11">
    <location>
        <begin position="414"/>
        <end position="435"/>
    </location>
</feature>
<dbReference type="CDD" id="cd06261">
    <property type="entry name" value="TM_PBP2"/>
    <property type="match status" value="2"/>
</dbReference>
<keyword evidence="5" id="KW-1003">Cell membrane</keyword>
<organism evidence="13 14">
    <name type="scientific">Nitratireductor pacificus pht-3B</name>
    <dbReference type="NCBI Taxonomy" id="391937"/>
    <lineage>
        <taxon>Bacteria</taxon>
        <taxon>Pseudomonadati</taxon>
        <taxon>Pseudomonadota</taxon>
        <taxon>Alphaproteobacteria</taxon>
        <taxon>Hyphomicrobiales</taxon>
        <taxon>Phyllobacteriaceae</taxon>
        <taxon>Nitratireductor</taxon>
    </lineage>
</organism>
<dbReference type="InterPro" id="IPR006311">
    <property type="entry name" value="TAT_signal"/>
</dbReference>
<feature type="transmembrane region" description="Helical" evidence="11">
    <location>
        <begin position="479"/>
        <end position="499"/>
    </location>
</feature>
<evidence type="ECO:0000256" key="4">
    <source>
        <dbReference type="ARBA" id="ARBA00022448"/>
    </source>
</evidence>
<dbReference type="PROSITE" id="PS51318">
    <property type="entry name" value="TAT"/>
    <property type="match status" value="1"/>
</dbReference>
<feature type="transmembrane region" description="Helical" evidence="11">
    <location>
        <begin position="389"/>
        <end position="408"/>
    </location>
</feature>
<keyword evidence="14" id="KW-1185">Reference proteome</keyword>
<protein>
    <recommendedName>
        <fullName evidence="3">Thiamine transport system permease protein ThiP</fullName>
    </recommendedName>
</protein>
<evidence type="ECO:0000256" key="3">
    <source>
        <dbReference type="ARBA" id="ARBA00016947"/>
    </source>
</evidence>
<keyword evidence="7 11" id="KW-0812">Transmembrane</keyword>
<dbReference type="STRING" id="391937.NA2_10778"/>
<comment type="similarity">
    <text evidence="11">Belongs to the binding-protein-dependent transport system permease family.</text>
</comment>
<feature type="transmembrane region" description="Helical" evidence="11">
    <location>
        <begin position="204"/>
        <end position="226"/>
    </location>
</feature>
<dbReference type="InterPro" id="IPR035906">
    <property type="entry name" value="MetI-like_sf"/>
</dbReference>
<comment type="subcellular location">
    <subcellularLocation>
        <location evidence="1">Cell inner membrane</location>
        <topology evidence="1">Multi-pass membrane protein</topology>
    </subcellularLocation>
    <subcellularLocation>
        <location evidence="11">Cell membrane</location>
        <topology evidence="11">Multi-pass membrane protein</topology>
    </subcellularLocation>
</comment>
<dbReference type="NCBIfam" id="TIGR01253">
    <property type="entry name" value="thiP"/>
    <property type="match status" value="1"/>
</dbReference>
<evidence type="ECO:0000256" key="2">
    <source>
        <dbReference type="ARBA" id="ARBA00011650"/>
    </source>
</evidence>
<dbReference type="Pfam" id="PF00528">
    <property type="entry name" value="BPD_transp_1"/>
    <property type="match status" value="2"/>
</dbReference>
<feature type="domain" description="ABC transmembrane type-1" evidence="12">
    <location>
        <begin position="64"/>
        <end position="268"/>
    </location>
</feature>
<evidence type="ECO:0000256" key="9">
    <source>
        <dbReference type="ARBA" id="ARBA00022989"/>
    </source>
</evidence>
<dbReference type="GO" id="GO:0005886">
    <property type="term" value="C:plasma membrane"/>
    <property type="evidence" value="ECO:0007669"/>
    <property type="project" value="UniProtKB-SubCell"/>
</dbReference>
<reference evidence="13 14" key="1">
    <citation type="journal article" date="2012" name="J. Bacteriol.">
        <title>Genome Sequence of Nitratireductor pacificus Type Strain pht-3B.</title>
        <authorList>
            <person name="Lai Q."/>
            <person name="Li G."/>
            <person name="Shao Z."/>
        </authorList>
    </citation>
    <scope>NUCLEOTIDE SEQUENCE [LARGE SCALE GENOMIC DNA]</scope>
    <source>
        <strain evidence="14">pht-3B</strain>
    </source>
</reference>
<dbReference type="eggNOG" id="COG1178">
    <property type="taxonomic scope" value="Bacteria"/>
</dbReference>
<feature type="transmembrane region" description="Helical" evidence="11">
    <location>
        <begin position="336"/>
        <end position="363"/>
    </location>
</feature>
<evidence type="ECO:0000256" key="11">
    <source>
        <dbReference type="RuleBase" id="RU363032"/>
    </source>
</evidence>
<feature type="transmembrane region" description="Helical" evidence="11">
    <location>
        <begin position="21"/>
        <end position="43"/>
    </location>
</feature>
<dbReference type="EMBL" id="AMRM01000010">
    <property type="protein sequence ID" value="EKF18954.1"/>
    <property type="molecule type" value="Genomic_DNA"/>
</dbReference>
<dbReference type="OrthoDB" id="7066776at2"/>
<evidence type="ECO:0000256" key="1">
    <source>
        <dbReference type="ARBA" id="ARBA00004429"/>
    </source>
</evidence>
<keyword evidence="6" id="KW-0997">Cell inner membrane</keyword>
<dbReference type="SUPFAM" id="SSF161098">
    <property type="entry name" value="MetI-like"/>
    <property type="match status" value="2"/>
</dbReference>
<evidence type="ECO:0000256" key="6">
    <source>
        <dbReference type="ARBA" id="ARBA00022519"/>
    </source>
</evidence>
<comment type="subunit">
    <text evidence="2">The complex is composed of two ATP-binding proteins (ThiQ), two transmembrane proteins (ThiP) and a solute-binding protein (ThiB).</text>
</comment>